<dbReference type="Pfam" id="PF03180">
    <property type="entry name" value="Lipoprotein_9"/>
    <property type="match status" value="1"/>
</dbReference>
<evidence type="ECO:0000256" key="5">
    <source>
        <dbReference type="ARBA" id="ARBA00023139"/>
    </source>
</evidence>
<evidence type="ECO:0000313" key="9">
    <source>
        <dbReference type="Proteomes" id="UP000249422"/>
    </source>
</evidence>
<keyword evidence="6 8" id="KW-0449">Lipoprotein</keyword>
<dbReference type="Proteomes" id="UP000249422">
    <property type="component" value="Unassembled WGS sequence"/>
</dbReference>
<evidence type="ECO:0000256" key="1">
    <source>
        <dbReference type="ARBA" id="ARBA00004635"/>
    </source>
</evidence>
<keyword evidence="4" id="KW-0472">Membrane</keyword>
<dbReference type="AlphaFoldDB" id="A0AAX1PPX1"/>
<comment type="similarity">
    <text evidence="2">Belongs to the NlpA lipoprotein family.</text>
</comment>
<protein>
    <submittedName>
        <fullName evidence="8">NLPA lipoprotein</fullName>
    </submittedName>
</protein>
<keyword evidence="3 7" id="KW-0732">Signal</keyword>
<evidence type="ECO:0000256" key="4">
    <source>
        <dbReference type="ARBA" id="ARBA00023136"/>
    </source>
</evidence>
<dbReference type="GO" id="GO:0016020">
    <property type="term" value="C:membrane"/>
    <property type="evidence" value="ECO:0007669"/>
    <property type="project" value="UniProtKB-SubCell"/>
</dbReference>
<evidence type="ECO:0000256" key="2">
    <source>
        <dbReference type="ARBA" id="ARBA00008973"/>
    </source>
</evidence>
<proteinExistence type="inferred from homology"/>
<organism evidence="8 9">
    <name type="scientific">Aeromonas salmonicida</name>
    <dbReference type="NCBI Taxonomy" id="645"/>
    <lineage>
        <taxon>Bacteria</taxon>
        <taxon>Pseudomonadati</taxon>
        <taxon>Pseudomonadota</taxon>
        <taxon>Gammaproteobacteria</taxon>
        <taxon>Aeromonadales</taxon>
        <taxon>Aeromonadaceae</taxon>
        <taxon>Aeromonas</taxon>
    </lineage>
</organism>
<evidence type="ECO:0000256" key="7">
    <source>
        <dbReference type="SAM" id="SignalP"/>
    </source>
</evidence>
<dbReference type="EMBL" id="QLLM01000001">
    <property type="protein sequence ID" value="RAJ09888.1"/>
    <property type="molecule type" value="Genomic_DNA"/>
</dbReference>
<evidence type="ECO:0000256" key="6">
    <source>
        <dbReference type="ARBA" id="ARBA00023288"/>
    </source>
</evidence>
<keyword evidence="5" id="KW-0564">Palmitate</keyword>
<sequence>MQRRSFFTLSALALLASSLPFSVFAADPVKNEIVIGTTVGDFADMVTDSIKPQLEAKGYKVKLVEFTDYVTPISRWPMDRSM</sequence>
<reference evidence="8 9" key="1">
    <citation type="submission" date="2018-06" db="EMBL/GenBank/DDBJ databases">
        <title>Freshwater and sediment microbial communities from various areas in North America, analyzing microbe dynamics in response to fracking.</title>
        <authorList>
            <person name="Lamendella R."/>
        </authorList>
    </citation>
    <scope>NUCLEOTIDE SEQUENCE [LARGE SCALE GENOMIC DNA]</scope>
    <source>
        <strain evidence="8 9">17</strain>
    </source>
</reference>
<comment type="subcellular location">
    <subcellularLocation>
        <location evidence="1">Membrane</location>
        <topology evidence="1">Lipid-anchor</topology>
    </subcellularLocation>
</comment>
<evidence type="ECO:0000313" key="8">
    <source>
        <dbReference type="EMBL" id="RAJ09888.1"/>
    </source>
</evidence>
<dbReference type="Gene3D" id="3.40.190.10">
    <property type="entry name" value="Periplasmic binding protein-like II"/>
    <property type="match status" value="1"/>
</dbReference>
<feature type="signal peptide" evidence="7">
    <location>
        <begin position="1"/>
        <end position="25"/>
    </location>
</feature>
<evidence type="ECO:0000256" key="3">
    <source>
        <dbReference type="ARBA" id="ARBA00022729"/>
    </source>
</evidence>
<gene>
    <name evidence="8" type="ORF">DEU50_101632</name>
</gene>
<dbReference type="InterPro" id="IPR004872">
    <property type="entry name" value="Lipoprotein_NlpA"/>
</dbReference>
<accession>A0AAX1PPX1</accession>
<comment type="caution">
    <text evidence="8">The sequence shown here is derived from an EMBL/GenBank/DDBJ whole genome shotgun (WGS) entry which is preliminary data.</text>
</comment>
<name>A0AAX1PPX1_AERSA</name>
<feature type="chain" id="PRO_5043567316" evidence="7">
    <location>
        <begin position="26"/>
        <end position="82"/>
    </location>
</feature>
<dbReference type="SUPFAM" id="SSF53850">
    <property type="entry name" value="Periplasmic binding protein-like II"/>
    <property type="match status" value="1"/>
</dbReference>